<evidence type="ECO:0000256" key="9">
    <source>
        <dbReference type="ARBA" id="ARBA00022748"/>
    </source>
</evidence>
<dbReference type="GO" id="GO:0015886">
    <property type="term" value="P:heme transport"/>
    <property type="evidence" value="ECO:0007669"/>
    <property type="project" value="InterPro"/>
</dbReference>
<keyword evidence="10 12" id="KW-1133">Transmembrane helix</keyword>
<evidence type="ECO:0000313" key="13">
    <source>
        <dbReference type="EMBL" id="SDT25007.1"/>
    </source>
</evidence>
<dbReference type="GO" id="GO:0017004">
    <property type="term" value="P:cytochrome complex assembly"/>
    <property type="evidence" value="ECO:0007669"/>
    <property type="project" value="UniProtKB-KW"/>
</dbReference>
<evidence type="ECO:0000256" key="11">
    <source>
        <dbReference type="ARBA" id="ARBA00023136"/>
    </source>
</evidence>
<sequence length="64" mass="7302">MRPEPMSLGPYASFIVTSYLLVAAVVLFLIVWIALDYQRQQQRLRELEASGVSRRSGRSAMDTR</sequence>
<evidence type="ECO:0000256" key="5">
    <source>
        <dbReference type="ARBA" id="ARBA00022448"/>
    </source>
</evidence>
<dbReference type="InterPro" id="IPR007078">
    <property type="entry name" value="Haem_export_protD_CcmD"/>
</dbReference>
<comment type="function">
    <text evidence="1 12">Required for the export of heme to the periplasm for the biogenesis of c-type cytochromes.</text>
</comment>
<feature type="transmembrane region" description="Helical" evidence="12">
    <location>
        <begin position="12"/>
        <end position="35"/>
    </location>
</feature>
<dbReference type="Pfam" id="PF04995">
    <property type="entry name" value="CcmD"/>
    <property type="match status" value="1"/>
</dbReference>
<evidence type="ECO:0000256" key="7">
    <source>
        <dbReference type="ARBA" id="ARBA00022519"/>
    </source>
</evidence>
<name>A0A1H1YUB7_9BRAD</name>
<evidence type="ECO:0000256" key="12">
    <source>
        <dbReference type="RuleBase" id="RU363101"/>
    </source>
</evidence>
<proteinExistence type="inferred from homology"/>
<organism evidence="13 14">
    <name type="scientific">Bradyrhizobium canariense</name>
    <dbReference type="NCBI Taxonomy" id="255045"/>
    <lineage>
        <taxon>Bacteria</taxon>
        <taxon>Pseudomonadati</taxon>
        <taxon>Pseudomonadota</taxon>
        <taxon>Alphaproteobacteria</taxon>
        <taxon>Hyphomicrobiales</taxon>
        <taxon>Nitrobacteraceae</taxon>
        <taxon>Bradyrhizobium</taxon>
    </lineage>
</organism>
<keyword evidence="11 12" id="KW-0472">Membrane</keyword>
<dbReference type="Proteomes" id="UP000243904">
    <property type="component" value="Chromosome I"/>
</dbReference>
<evidence type="ECO:0000256" key="3">
    <source>
        <dbReference type="ARBA" id="ARBA00008741"/>
    </source>
</evidence>
<evidence type="ECO:0000313" key="14">
    <source>
        <dbReference type="Proteomes" id="UP000243904"/>
    </source>
</evidence>
<comment type="subcellular location">
    <subcellularLocation>
        <location evidence="2 12">Cell inner membrane</location>
        <topology evidence="2 12">Single-pass membrane protein</topology>
    </subcellularLocation>
</comment>
<evidence type="ECO:0000256" key="6">
    <source>
        <dbReference type="ARBA" id="ARBA00022475"/>
    </source>
</evidence>
<evidence type="ECO:0000256" key="1">
    <source>
        <dbReference type="ARBA" id="ARBA00002442"/>
    </source>
</evidence>
<dbReference type="AlphaFoldDB" id="A0A1H1YUB7"/>
<keyword evidence="6 12" id="KW-1003">Cell membrane</keyword>
<evidence type="ECO:0000256" key="8">
    <source>
        <dbReference type="ARBA" id="ARBA00022692"/>
    </source>
</evidence>
<protein>
    <recommendedName>
        <fullName evidence="4 12">Heme exporter protein D</fullName>
    </recommendedName>
</protein>
<keyword evidence="5 12" id="KW-0813">Transport</keyword>
<comment type="similarity">
    <text evidence="3 12">Belongs to the CcmD/CycX/HelD family.</text>
</comment>
<accession>A0A1H1YUB7</accession>
<evidence type="ECO:0000256" key="4">
    <source>
        <dbReference type="ARBA" id="ARBA00016461"/>
    </source>
</evidence>
<dbReference type="NCBIfam" id="TIGR03141">
    <property type="entry name" value="cytochro_ccmD"/>
    <property type="match status" value="1"/>
</dbReference>
<keyword evidence="7 12" id="KW-0997">Cell inner membrane</keyword>
<dbReference type="EMBL" id="LT629750">
    <property type="protein sequence ID" value="SDT25007.1"/>
    <property type="molecule type" value="Genomic_DNA"/>
</dbReference>
<evidence type="ECO:0000256" key="2">
    <source>
        <dbReference type="ARBA" id="ARBA00004377"/>
    </source>
</evidence>
<keyword evidence="9 12" id="KW-0201">Cytochrome c-type biogenesis</keyword>
<reference evidence="14" key="1">
    <citation type="submission" date="2016-10" db="EMBL/GenBank/DDBJ databases">
        <authorList>
            <person name="Varghese N."/>
            <person name="Submissions S."/>
        </authorList>
    </citation>
    <scope>NUCLEOTIDE SEQUENCE [LARGE SCALE GENOMIC DNA]</scope>
    <source>
        <strain evidence="14">GAS369</strain>
    </source>
</reference>
<keyword evidence="8 12" id="KW-0812">Transmembrane</keyword>
<dbReference type="GO" id="GO:0005886">
    <property type="term" value="C:plasma membrane"/>
    <property type="evidence" value="ECO:0007669"/>
    <property type="project" value="UniProtKB-SubCell"/>
</dbReference>
<gene>
    <name evidence="13" type="ORF">SAMN05444158_5021</name>
</gene>
<evidence type="ECO:0000256" key="10">
    <source>
        <dbReference type="ARBA" id="ARBA00022989"/>
    </source>
</evidence>
<keyword evidence="14" id="KW-1185">Reference proteome</keyword>